<organism evidence="3 4">
    <name type="scientific">Bordetella genomosp. 10</name>
    <dbReference type="NCBI Taxonomy" id="1416804"/>
    <lineage>
        <taxon>Bacteria</taxon>
        <taxon>Pseudomonadati</taxon>
        <taxon>Pseudomonadota</taxon>
        <taxon>Betaproteobacteria</taxon>
        <taxon>Burkholderiales</taxon>
        <taxon>Alcaligenaceae</taxon>
        <taxon>Bordetella</taxon>
    </lineage>
</organism>
<gene>
    <name evidence="3" type="ORF">CAL29_05375</name>
</gene>
<dbReference type="AlphaFoldDB" id="A0A261SK50"/>
<dbReference type="Pfam" id="PF01052">
    <property type="entry name" value="FliMN_C"/>
    <property type="match status" value="1"/>
</dbReference>
<keyword evidence="4" id="KW-1185">Reference proteome</keyword>
<dbReference type="EMBL" id="NEVM01000001">
    <property type="protein sequence ID" value="OZI37808.1"/>
    <property type="molecule type" value="Genomic_DNA"/>
</dbReference>
<name>A0A261SK50_9BORD</name>
<dbReference type="InterPro" id="IPR036429">
    <property type="entry name" value="SpoA-like_sf"/>
</dbReference>
<dbReference type="Proteomes" id="UP000216020">
    <property type="component" value="Unassembled WGS sequence"/>
</dbReference>
<dbReference type="GO" id="GO:0050918">
    <property type="term" value="P:positive chemotaxis"/>
    <property type="evidence" value="ECO:0007669"/>
    <property type="project" value="TreeGrafter"/>
</dbReference>
<evidence type="ECO:0000256" key="1">
    <source>
        <dbReference type="ARBA" id="ARBA00009226"/>
    </source>
</evidence>
<dbReference type="PANTHER" id="PTHR30034:SF6">
    <property type="entry name" value="YOP PROTEINS TRANSLOCATION PROTEIN Q"/>
    <property type="match status" value="1"/>
</dbReference>
<feature type="domain" description="Flagellar motor switch protein FliN-like C-terminal" evidence="2">
    <location>
        <begin position="465"/>
        <end position="533"/>
    </location>
</feature>
<evidence type="ECO:0000313" key="4">
    <source>
        <dbReference type="Proteomes" id="UP000216020"/>
    </source>
</evidence>
<comment type="caution">
    <text evidence="3">The sequence shown here is derived from an EMBL/GenBank/DDBJ whole genome shotgun (WGS) entry which is preliminary data.</text>
</comment>
<dbReference type="OrthoDB" id="8903804at2"/>
<comment type="similarity">
    <text evidence="1">Belongs to the FliN/MopA/SpaO family.</text>
</comment>
<evidence type="ECO:0000259" key="2">
    <source>
        <dbReference type="Pfam" id="PF01052"/>
    </source>
</evidence>
<proteinExistence type="inferred from homology"/>
<dbReference type="SUPFAM" id="SSF101801">
    <property type="entry name" value="Surface presentation of antigens (SPOA)"/>
    <property type="match status" value="1"/>
</dbReference>
<dbReference type="GO" id="GO:0071978">
    <property type="term" value="P:bacterial-type flagellum-dependent swarming motility"/>
    <property type="evidence" value="ECO:0007669"/>
    <property type="project" value="TreeGrafter"/>
</dbReference>
<protein>
    <recommendedName>
        <fullName evidence="2">Flagellar motor switch protein FliN-like C-terminal domain-containing protein</fullName>
    </recommendedName>
</protein>
<dbReference type="PANTHER" id="PTHR30034">
    <property type="entry name" value="FLAGELLAR MOTOR SWITCH PROTEIN FLIM"/>
    <property type="match status" value="1"/>
</dbReference>
<dbReference type="Gene3D" id="2.30.330.10">
    <property type="entry name" value="SpoA-like"/>
    <property type="match status" value="1"/>
</dbReference>
<dbReference type="InterPro" id="IPR001543">
    <property type="entry name" value="FliN-like_C"/>
</dbReference>
<accession>A0A261SK50</accession>
<reference evidence="4" key="1">
    <citation type="submission" date="2017-05" db="EMBL/GenBank/DDBJ databases">
        <title>Complete and WGS of Bordetella genogroups.</title>
        <authorList>
            <person name="Spilker T."/>
            <person name="Lipuma J."/>
        </authorList>
    </citation>
    <scope>NUCLEOTIDE SEQUENCE [LARGE SCALE GENOMIC DNA]</scope>
    <source>
        <strain evidence="4">AU16122</strain>
    </source>
</reference>
<dbReference type="NCBIfam" id="TIGR02551">
    <property type="entry name" value="SpaO_YscQ"/>
    <property type="match status" value="1"/>
</dbReference>
<evidence type="ECO:0000313" key="3">
    <source>
        <dbReference type="EMBL" id="OZI37808.1"/>
    </source>
</evidence>
<dbReference type="InterPro" id="IPR013385">
    <property type="entry name" value="T3SS_SpaO/YscQ/SpaO"/>
</dbReference>
<sequence>MRLQRPGEYCAAPVGDAAPLGRGRSQALVRDGGSGCPAAAGMSGVAPVVRPCVLPRIAGDCVHALNALACHGVQLDWLDADGRGGCWRVAMDPPRARDAAGAPVPAQDADACDGLEQREEVCDGLVQSTEACDSLALWLRTDGASLRLTVPHAALAAWLAAVFPGVGRVDLHGWVLDAAVECLFDFLGPRLMALGLPADCRFCREPVQTPASADLAWQGRLRVAAPETGETWTLPLEADDGGLSLLACCLSRRPVMGEDVWLEDVPIPMRAMVGYTDLTQRDVRGLASGDVVLLDQAWGGSQGGACLLAPDGRALVLAAAIPNESGERPGLSASHFSAHHVSASHASASDAYTPHTYTPHISTPYVPTPYLIATDWISIMSPEEKENHPEDLDPLDFDRMDAGEAGDRVEFGDLRESDPFLAPSARQAPQSSQAPPTFQAPQVVHPVRPAQASDDLDAPDAPDPLDAIPVRLGFDLGARGMPLGEVRRLRPGQTLVLDCEVATAPVSLRANGRCIGHGELVDIDGRLGVRIVSLRRRQA</sequence>
<dbReference type="GO" id="GO:0030254">
    <property type="term" value="P:protein secretion by the type III secretion system"/>
    <property type="evidence" value="ECO:0007669"/>
    <property type="project" value="InterPro"/>
</dbReference>